<feature type="transmembrane region" description="Helical" evidence="1">
    <location>
        <begin position="145"/>
        <end position="170"/>
    </location>
</feature>
<sequence length="266" mass="29693">MAGKYGVNVEGKTEERSCNLKSLEMVLNENTSLRKSARAQLLIASAISFLSVVIGAAFLILESSDISDTMLNSMMGLLYGGVFLLGVQSLISDLSSKNVDTKGFKNKSKISDNVILLSLENFQDKGSIASVTKIIKERSKNFRTWRVWCAAWTIVLTLSLMVPIFSYIFIGRFASDIVSFNISVEYILIGSGIGDDINAPLNVVFNEIMEENIKVRLFKCGHTFTILRIVLEKNEKHNIERILHGLKPNNPRDPEHIHDIIDPDLL</sequence>
<dbReference type="AlphaFoldDB" id="A0A9N9GXS6"/>
<dbReference type="EMBL" id="CAJVPV010009501">
    <property type="protein sequence ID" value="CAG8642123.1"/>
    <property type="molecule type" value="Genomic_DNA"/>
</dbReference>
<reference evidence="2" key="1">
    <citation type="submission" date="2021-06" db="EMBL/GenBank/DDBJ databases">
        <authorList>
            <person name="Kallberg Y."/>
            <person name="Tangrot J."/>
            <person name="Rosling A."/>
        </authorList>
    </citation>
    <scope>NUCLEOTIDE SEQUENCE</scope>
    <source>
        <strain evidence="2">CL551</strain>
    </source>
</reference>
<dbReference type="Proteomes" id="UP000789342">
    <property type="component" value="Unassembled WGS sequence"/>
</dbReference>
<gene>
    <name evidence="2" type="ORF">AMORRO_LOCUS9563</name>
</gene>
<keyword evidence="1" id="KW-0472">Membrane</keyword>
<proteinExistence type="predicted"/>
<feature type="transmembrane region" description="Helical" evidence="1">
    <location>
        <begin position="41"/>
        <end position="61"/>
    </location>
</feature>
<evidence type="ECO:0000313" key="3">
    <source>
        <dbReference type="Proteomes" id="UP000789342"/>
    </source>
</evidence>
<name>A0A9N9GXS6_9GLOM</name>
<keyword evidence="3" id="KW-1185">Reference proteome</keyword>
<comment type="caution">
    <text evidence="2">The sequence shown here is derived from an EMBL/GenBank/DDBJ whole genome shotgun (WGS) entry which is preliminary data.</text>
</comment>
<dbReference type="OrthoDB" id="10676051at2759"/>
<feature type="transmembrane region" description="Helical" evidence="1">
    <location>
        <begin position="73"/>
        <end position="91"/>
    </location>
</feature>
<evidence type="ECO:0000313" key="2">
    <source>
        <dbReference type="EMBL" id="CAG8642123.1"/>
    </source>
</evidence>
<accession>A0A9N9GXS6</accession>
<organism evidence="2 3">
    <name type="scientific">Acaulospora morrowiae</name>
    <dbReference type="NCBI Taxonomy" id="94023"/>
    <lineage>
        <taxon>Eukaryota</taxon>
        <taxon>Fungi</taxon>
        <taxon>Fungi incertae sedis</taxon>
        <taxon>Mucoromycota</taxon>
        <taxon>Glomeromycotina</taxon>
        <taxon>Glomeromycetes</taxon>
        <taxon>Diversisporales</taxon>
        <taxon>Acaulosporaceae</taxon>
        <taxon>Acaulospora</taxon>
    </lineage>
</organism>
<keyword evidence="1" id="KW-1133">Transmembrane helix</keyword>
<evidence type="ECO:0000256" key="1">
    <source>
        <dbReference type="SAM" id="Phobius"/>
    </source>
</evidence>
<keyword evidence="1" id="KW-0812">Transmembrane</keyword>
<protein>
    <submittedName>
        <fullName evidence="2">18308_t:CDS:1</fullName>
    </submittedName>
</protein>